<feature type="transmembrane region" description="Helical" evidence="1">
    <location>
        <begin position="57"/>
        <end position="77"/>
    </location>
</feature>
<keyword evidence="1" id="KW-0812">Transmembrane</keyword>
<protein>
    <submittedName>
        <fullName evidence="2">Uncharacterized protein</fullName>
    </submittedName>
</protein>
<name>A0A5C8ZED9_9ACTN</name>
<evidence type="ECO:0000313" key="3">
    <source>
        <dbReference type="Proteomes" id="UP000321234"/>
    </source>
</evidence>
<dbReference type="Proteomes" id="UP000321234">
    <property type="component" value="Unassembled WGS sequence"/>
</dbReference>
<keyword evidence="1" id="KW-0472">Membrane</keyword>
<keyword evidence="1" id="KW-1133">Transmembrane helix</keyword>
<dbReference type="RefSeq" id="WP_147926609.1">
    <property type="nucleotide sequence ID" value="NZ_VKAC01000006.1"/>
</dbReference>
<comment type="caution">
    <text evidence="2">The sequence shown here is derived from an EMBL/GenBank/DDBJ whole genome shotgun (WGS) entry which is preliminary data.</text>
</comment>
<reference evidence="2 3" key="1">
    <citation type="submission" date="2019-07" db="EMBL/GenBank/DDBJ databases">
        <title>Quadrisphaera sp. strain DD2A genome sequencing and assembly.</title>
        <authorList>
            <person name="Kim I."/>
        </authorList>
    </citation>
    <scope>NUCLEOTIDE SEQUENCE [LARGE SCALE GENOMIC DNA]</scope>
    <source>
        <strain evidence="2 3">DD2A</strain>
    </source>
</reference>
<organism evidence="2 3">
    <name type="scientific">Quadrisphaera setariae</name>
    <dbReference type="NCBI Taxonomy" id="2593304"/>
    <lineage>
        <taxon>Bacteria</taxon>
        <taxon>Bacillati</taxon>
        <taxon>Actinomycetota</taxon>
        <taxon>Actinomycetes</taxon>
        <taxon>Kineosporiales</taxon>
        <taxon>Kineosporiaceae</taxon>
        <taxon>Quadrisphaera</taxon>
    </lineage>
</organism>
<sequence>MTTTSLGAEITMTGTTGATGVRALTTARAGVVLRRRACRPDLSTLAGVRRYKRHTRCMEVAIVACTVAVVLGCVVPLG</sequence>
<dbReference type="AlphaFoldDB" id="A0A5C8ZED9"/>
<evidence type="ECO:0000256" key="1">
    <source>
        <dbReference type="SAM" id="Phobius"/>
    </source>
</evidence>
<dbReference type="EMBL" id="VKAC01000006">
    <property type="protein sequence ID" value="TXR56177.1"/>
    <property type="molecule type" value="Genomic_DNA"/>
</dbReference>
<keyword evidence="3" id="KW-1185">Reference proteome</keyword>
<gene>
    <name evidence="2" type="ORF">FMM08_12200</name>
</gene>
<accession>A0A5C8ZED9</accession>
<evidence type="ECO:0000313" key="2">
    <source>
        <dbReference type="EMBL" id="TXR56177.1"/>
    </source>
</evidence>
<proteinExistence type="predicted"/>